<gene>
    <name evidence="1" type="ORF">EVAR_95038_1</name>
</gene>
<sequence>MSNPAHSPDLAPSDFFLFAKIKNQLRGQRFSSPEEAAEVYENMFPRTKKNIVKRNSKETMRLIGPPLLRVQFKILGSKHLSILHVHPILPLFYLFPRLKCAARDRRHRLILLAFLGVNELVNLILPTKHPCCAFNSPNFTRKPLETRYTKAKDRFGVTIKLMVSQPCHLLN</sequence>
<evidence type="ECO:0000313" key="2">
    <source>
        <dbReference type="Proteomes" id="UP000299102"/>
    </source>
</evidence>
<organism evidence="1 2">
    <name type="scientific">Eumeta variegata</name>
    <name type="common">Bagworm moth</name>
    <name type="synonym">Eumeta japonica</name>
    <dbReference type="NCBI Taxonomy" id="151549"/>
    <lineage>
        <taxon>Eukaryota</taxon>
        <taxon>Metazoa</taxon>
        <taxon>Ecdysozoa</taxon>
        <taxon>Arthropoda</taxon>
        <taxon>Hexapoda</taxon>
        <taxon>Insecta</taxon>
        <taxon>Pterygota</taxon>
        <taxon>Neoptera</taxon>
        <taxon>Endopterygota</taxon>
        <taxon>Lepidoptera</taxon>
        <taxon>Glossata</taxon>
        <taxon>Ditrysia</taxon>
        <taxon>Tineoidea</taxon>
        <taxon>Psychidae</taxon>
        <taxon>Oiketicinae</taxon>
        <taxon>Eumeta</taxon>
    </lineage>
</organism>
<name>A0A4C1VV07_EUMVA</name>
<proteinExistence type="predicted"/>
<dbReference type="GO" id="GO:0003676">
    <property type="term" value="F:nucleic acid binding"/>
    <property type="evidence" value="ECO:0007669"/>
    <property type="project" value="InterPro"/>
</dbReference>
<keyword evidence="2" id="KW-1185">Reference proteome</keyword>
<accession>A0A4C1VV07</accession>
<reference evidence="1 2" key="1">
    <citation type="journal article" date="2019" name="Commun. Biol.">
        <title>The bagworm genome reveals a unique fibroin gene that provides high tensile strength.</title>
        <authorList>
            <person name="Kono N."/>
            <person name="Nakamura H."/>
            <person name="Ohtoshi R."/>
            <person name="Tomita M."/>
            <person name="Numata K."/>
            <person name="Arakawa K."/>
        </authorList>
    </citation>
    <scope>NUCLEOTIDE SEQUENCE [LARGE SCALE GENOMIC DNA]</scope>
</reference>
<dbReference type="EMBL" id="BGZK01000410">
    <property type="protein sequence ID" value="GBP42039.1"/>
    <property type="molecule type" value="Genomic_DNA"/>
</dbReference>
<comment type="caution">
    <text evidence="1">The sequence shown here is derived from an EMBL/GenBank/DDBJ whole genome shotgun (WGS) entry which is preliminary data.</text>
</comment>
<evidence type="ECO:0000313" key="1">
    <source>
        <dbReference type="EMBL" id="GBP42039.1"/>
    </source>
</evidence>
<evidence type="ECO:0008006" key="3">
    <source>
        <dbReference type="Google" id="ProtNLM"/>
    </source>
</evidence>
<dbReference type="AlphaFoldDB" id="A0A4C1VV07"/>
<dbReference type="Proteomes" id="UP000299102">
    <property type="component" value="Unassembled WGS sequence"/>
</dbReference>
<dbReference type="Gene3D" id="3.30.420.10">
    <property type="entry name" value="Ribonuclease H-like superfamily/Ribonuclease H"/>
    <property type="match status" value="1"/>
</dbReference>
<dbReference type="OrthoDB" id="10017160at2759"/>
<dbReference type="InterPro" id="IPR036397">
    <property type="entry name" value="RNaseH_sf"/>
</dbReference>
<protein>
    <recommendedName>
        <fullName evidence="3">Histone-lysine N-methyltransferase SETMAR</fullName>
    </recommendedName>
</protein>